<dbReference type="InterPro" id="IPR021858">
    <property type="entry name" value="Fun_TF"/>
</dbReference>
<dbReference type="SMART" id="SM00066">
    <property type="entry name" value="GAL4"/>
    <property type="match status" value="1"/>
</dbReference>
<evidence type="ECO:0000256" key="5">
    <source>
        <dbReference type="ARBA" id="ARBA00023242"/>
    </source>
</evidence>
<keyword evidence="2" id="KW-0805">Transcription regulation</keyword>
<keyword evidence="5" id="KW-0539">Nucleus</keyword>
<sequence>MFYQWEQHPNLDRRHRPRTRNGCLTCRRRKVRCDEKRPDCGHCSRLQLDCLWQQETGLRPGVRTKKVRQRLPQQLQTESPELVEPSTAITKASSPSTVEAVVSTAEVLPSDDPSINRIFNYASFMWDDYSPTALSPSWDSLGLTSSQELVPWPDTSLSMSASIPMICASSIADNDVLVERQPRLNTMASPTVAIGWSESQLAEYFARSAAPPILATVETTARWFWMRKQLTSMTSTSLMVKFGVIAFVALELESAGTLESATYTQYYRIAKERLEDCLREIGRDRKIILSQLRHILAVLFLLSYIDLLTKDVSKAHANLREGFHALQMVDIESLSVTEKRLLSWLRLLDARAVSAGGDGLFLTEEDSTINTDLRSPDSSIADVDPGLDDAEAALEDFIMRPAFVFFQKVQLFMGRITKIDPWHRRRGTVEDETETMVIAAAISRDIKSLWQQRPPLMDHAVAGKLATLLAPNLAETITRTMRVYHANYYASFIHLHRVAYKTLPRTTDVTDAMNEIRQVTKMILESPWTSSPQAISAISTPSASVTTLPSLPVNMLWPLLMLGVEVEDPEERTWVISCIRGMENVASNAGITADVLQEVTRRQDETKHRVDIRKVMHETFDRAFAIV</sequence>
<evidence type="ECO:0000256" key="2">
    <source>
        <dbReference type="ARBA" id="ARBA00023015"/>
    </source>
</evidence>
<dbReference type="InterPro" id="IPR001138">
    <property type="entry name" value="Zn2Cys6_DnaBD"/>
</dbReference>
<dbReference type="PANTHER" id="PTHR37534:SF49">
    <property type="entry name" value="LYSINE BIOSYNTHESIS REGULATORY PROTEIN LYS14"/>
    <property type="match status" value="1"/>
</dbReference>
<dbReference type="GO" id="GO:0008270">
    <property type="term" value="F:zinc ion binding"/>
    <property type="evidence" value="ECO:0007669"/>
    <property type="project" value="InterPro"/>
</dbReference>
<dbReference type="CDD" id="cd00067">
    <property type="entry name" value="GAL4"/>
    <property type="match status" value="1"/>
</dbReference>
<evidence type="ECO:0000256" key="1">
    <source>
        <dbReference type="ARBA" id="ARBA00004123"/>
    </source>
</evidence>
<dbReference type="Pfam" id="PF00172">
    <property type="entry name" value="Zn_clus"/>
    <property type="match status" value="1"/>
</dbReference>
<dbReference type="InterPro" id="IPR036864">
    <property type="entry name" value="Zn2-C6_fun-type_DNA-bd_sf"/>
</dbReference>
<reference evidence="8" key="1">
    <citation type="submission" date="2022-11" db="EMBL/GenBank/DDBJ databases">
        <authorList>
            <person name="Petersen C."/>
        </authorList>
    </citation>
    <scope>NUCLEOTIDE SEQUENCE</scope>
    <source>
        <strain evidence="8">IBT 26290</strain>
    </source>
</reference>
<accession>A0A9W9HY87</accession>
<keyword evidence="4" id="KW-0804">Transcription</keyword>
<gene>
    <name evidence="8" type="ORF">N7482_006990</name>
</gene>
<name>A0A9W9HY87_9EURO</name>
<dbReference type="SUPFAM" id="SSF57701">
    <property type="entry name" value="Zn2/Cys6 DNA-binding domain"/>
    <property type="match status" value="1"/>
</dbReference>
<dbReference type="GO" id="GO:0000981">
    <property type="term" value="F:DNA-binding transcription factor activity, RNA polymerase II-specific"/>
    <property type="evidence" value="ECO:0007669"/>
    <property type="project" value="InterPro"/>
</dbReference>
<proteinExistence type="predicted"/>
<dbReference type="Proteomes" id="UP001149163">
    <property type="component" value="Unassembled WGS sequence"/>
</dbReference>
<evidence type="ECO:0000256" key="3">
    <source>
        <dbReference type="ARBA" id="ARBA00023125"/>
    </source>
</evidence>
<dbReference type="Pfam" id="PF11951">
    <property type="entry name" value="Fungal_trans_2"/>
    <property type="match status" value="1"/>
</dbReference>
<dbReference type="PROSITE" id="PS00463">
    <property type="entry name" value="ZN2_CY6_FUNGAL_1"/>
    <property type="match status" value="1"/>
</dbReference>
<evidence type="ECO:0000256" key="6">
    <source>
        <dbReference type="SAM" id="MobiDB-lite"/>
    </source>
</evidence>
<protein>
    <recommendedName>
        <fullName evidence="7">Zn(2)-C6 fungal-type domain-containing protein</fullName>
    </recommendedName>
</protein>
<dbReference type="Gene3D" id="4.10.240.10">
    <property type="entry name" value="Zn(2)-C6 fungal-type DNA-binding domain"/>
    <property type="match status" value="1"/>
</dbReference>
<evidence type="ECO:0000313" key="8">
    <source>
        <dbReference type="EMBL" id="KAJ5159986.1"/>
    </source>
</evidence>
<evidence type="ECO:0000259" key="7">
    <source>
        <dbReference type="PROSITE" id="PS50048"/>
    </source>
</evidence>
<dbReference type="GO" id="GO:0005634">
    <property type="term" value="C:nucleus"/>
    <property type="evidence" value="ECO:0007669"/>
    <property type="project" value="UniProtKB-SubCell"/>
</dbReference>
<dbReference type="EMBL" id="JAPQKN010000004">
    <property type="protein sequence ID" value="KAJ5159986.1"/>
    <property type="molecule type" value="Genomic_DNA"/>
</dbReference>
<dbReference type="RefSeq" id="XP_056541544.1">
    <property type="nucleotide sequence ID" value="XM_056689115.1"/>
</dbReference>
<evidence type="ECO:0000313" key="9">
    <source>
        <dbReference type="Proteomes" id="UP001149163"/>
    </source>
</evidence>
<dbReference type="AlphaFoldDB" id="A0A9W9HY87"/>
<organism evidence="8 9">
    <name type="scientific">Penicillium canariense</name>
    <dbReference type="NCBI Taxonomy" id="189055"/>
    <lineage>
        <taxon>Eukaryota</taxon>
        <taxon>Fungi</taxon>
        <taxon>Dikarya</taxon>
        <taxon>Ascomycota</taxon>
        <taxon>Pezizomycotina</taxon>
        <taxon>Eurotiomycetes</taxon>
        <taxon>Eurotiomycetidae</taxon>
        <taxon>Eurotiales</taxon>
        <taxon>Aspergillaceae</taxon>
        <taxon>Penicillium</taxon>
    </lineage>
</organism>
<comment type="caution">
    <text evidence="8">The sequence shown here is derived from an EMBL/GenBank/DDBJ whole genome shotgun (WGS) entry which is preliminary data.</text>
</comment>
<dbReference type="PANTHER" id="PTHR37534">
    <property type="entry name" value="TRANSCRIPTIONAL ACTIVATOR PROTEIN UGA3"/>
    <property type="match status" value="1"/>
</dbReference>
<keyword evidence="9" id="KW-1185">Reference proteome</keyword>
<dbReference type="GO" id="GO:0000976">
    <property type="term" value="F:transcription cis-regulatory region binding"/>
    <property type="evidence" value="ECO:0007669"/>
    <property type="project" value="TreeGrafter"/>
</dbReference>
<keyword evidence="3" id="KW-0238">DNA-binding</keyword>
<dbReference type="GO" id="GO:0045944">
    <property type="term" value="P:positive regulation of transcription by RNA polymerase II"/>
    <property type="evidence" value="ECO:0007669"/>
    <property type="project" value="TreeGrafter"/>
</dbReference>
<evidence type="ECO:0000256" key="4">
    <source>
        <dbReference type="ARBA" id="ARBA00023163"/>
    </source>
</evidence>
<feature type="region of interest" description="Disordered" evidence="6">
    <location>
        <begin position="64"/>
        <end position="84"/>
    </location>
</feature>
<dbReference type="OrthoDB" id="648861at2759"/>
<dbReference type="PROSITE" id="PS50048">
    <property type="entry name" value="ZN2_CY6_FUNGAL_2"/>
    <property type="match status" value="1"/>
</dbReference>
<feature type="domain" description="Zn(2)-C6 fungal-type" evidence="7">
    <location>
        <begin position="22"/>
        <end position="52"/>
    </location>
</feature>
<dbReference type="GeneID" id="81428291"/>
<reference evidence="8" key="2">
    <citation type="journal article" date="2023" name="IMA Fungus">
        <title>Comparative genomic study of the Penicillium genus elucidates a diverse pangenome and 15 lateral gene transfer events.</title>
        <authorList>
            <person name="Petersen C."/>
            <person name="Sorensen T."/>
            <person name="Nielsen M.R."/>
            <person name="Sondergaard T.E."/>
            <person name="Sorensen J.L."/>
            <person name="Fitzpatrick D.A."/>
            <person name="Frisvad J.C."/>
            <person name="Nielsen K.L."/>
        </authorList>
    </citation>
    <scope>NUCLEOTIDE SEQUENCE</scope>
    <source>
        <strain evidence="8">IBT 26290</strain>
    </source>
</reference>
<comment type="subcellular location">
    <subcellularLocation>
        <location evidence="1">Nucleus</location>
    </subcellularLocation>
</comment>